<dbReference type="EMBL" id="VSRR010019810">
    <property type="protein sequence ID" value="MPC62553.1"/>
    <property type="molecule type" value="Genomic_DNA"/>
</dbReference>
<feature type="region of interest" description="Disordered" evidence="1">
    <location>
        <begin position="46"/>
        <end position="82"/>
    </location>
</feature>
<sequence>MRRGTKSSPPSLKTASLCRASPRPRLAGLMKENRDFLLPRGAHSGRHAVFQRGMIDPRRPGGAKARGGNPAARHSGCQNCSW</sequence>
<organism evidence="2 3">
    <name type="scientific">Portunus trituberculatus</name>
    <name type="common">Swimming crab</name>
    <name type="synonym">Neptunus trituberculatus</name>
    <dbReference type="NCBI Taxonomy" id="210409"/>
    <lineage>
        <taxon>Eukaryota</taxon>
        <taxon>Metazoa</taxon>
        <taxon>Ecdysozoa</taxon>
        <taxon>Arthropoda</taxon>
        <taxon>Crustacea</taxon>
        <taxon>Multicrustacea</taxon>
        <taxon>Malacostraca</taxon>
        <taxon>Eumalacostraca</taxon>
        <taxon>Eucarida</taxon>
        <taxon>Decapoda</taxon>
        <taxon>Pleocyemata</taxon>
        <taxon>Brachyura</taxon>
        <taxon>Eubrachyura</taxon>
        <taxon>Portunoidea</taxon>
        <taxon>Portunidae</taxon>
        <taxon>Portuninae</taxon>
        <taxon>Portunus</taxon>
    </lineage>
</organism>
<evidence type="ECO:0000256" key="1">
    <source>
        <dbReference type="SAM" id="MobiDB-lite"/>
    </source>
</evidence>
<feature type="compositionally biased region" description="Low complexity" evidence="1">
    <location>
        <begin position="60"/>
        <end position="73"/>
    </location>
</feature>
<reference evidence="2 3" key="1">
    <citation type="submission" date="2019-05" db="EMBL/GenBank/DDBJ databases">
        <title>Another draft genome of Portunus trituberculatus and its Hox gene families provides insights of decapod evolution.</title>
        <authorList>
            <person name="Jeong J.-H."/>
            <person name="Song I."/>
            <person name="Kim S."/>
            <person name="Choi T."/>
            <person name="Kim D."/>
            <person name="Ryu S."/>
            <person name="Kim W."/>
        </authorList>
    </citation>
    <scope>NUCLEOTIDE SEQUENCE [LARGE SCALE GENOMIC DNA]</scope>
    <source>
        <tissue evidence="2">Muscle</tissue>
    </source>
</reference>
<protein>
    <submittedName>
        <fullName evidence="2">Uncharacterized protein</fullName>
    </submittedName>
</protein>
<keyword evidence="3" id="KW-1185">Reference proteome</keyword>
<feature type="region of interest" description="Disordered" evidence="1">
    <location>
        <begin position="1"/>
        <end position="26"/>
    </location>
</feature>
<gene>
    <name evidence="2" type="ORF">E2C01_056639</name>
</gene>
<name>A0A5B7GXZ8_PORTR</name>
<proteinExistence type="predicted"/>
<comment type="caution">
    <text evidence="2">The sequence shown here is derived from an EMBL/GenBank/DDBJ whole genome shotgun (WGS) entry which is preliminary data.</text>
</comment>
<dbReference type="Proteomes" id="UP000324222">
    <property type="component" value="Unassembled WGS sequence"/>
</dbReference>
<evidence type="ECO:0000313" key="2">
    <source>
        <dbReference type="EMBL" id="MPC62553.1"/>
    </source>
</evidence>
<dbReference type="AlphaFoldDB" id="A0A5B7GXZ8"/>
<evidence type="ECO:0000313" key="3">
    <source>
        <dbReference type="Proteomes" id="UP000324222"/>
    </source>
</evidence>
<accession>A0A5B7GXZ8</accession>
<feature type="compositionally biased region" description="Polar residues" evidence="1">
    <location>
        <begin position="1"/>
        <end position="14"/>
    </location>
</feature>